<accession>A0ABW0DHP1</accession>
<evidence type="ECO:0000313" key="2">
    <source>
        <dbReference type="Proteomes" id="UP001596156"/>
    </source>
</evidence>
<organism evidence="1 2">
    <name type="scientific">Streptomyces fimbriatus</name>
    <dbReference type="NCBI Taxonomy" id="68197"/>
    <lineage>
        <taxon>Bacteria</taxon>
        <taxon>Bacillati</taxon>
        <taxon>Actinomycetota</taxon>
        <taxon>Actinomycetes</taxon>
        <taxon>Kitasatosporales</taxon>
        <taxon>Streptomycetaceae</taxon>
        <taxon>Streptomyces</taxon>
    </lineage>
</organism>
<protein>
    <submittedName>
        <fullName evidence="1">Uncharacterized protein</fullName>
    </submittedName>
</protein>
<dbReference type="RefSeq" id="WP_344643887.1">
    <property type="nucleotide sequence ID" value="NZ_BAAASS010000005.1"/>
</dbReference>
<reference evidence="2" key="1">
    <citation type="journal article" date="2019" name="Int. J. Syst. Evol. Microbiol.">
        <title>The Global Catalogue of Microorganisms (GCM) 10K type strain sequencing project: providing services to taxonomists for standard genome sequencing and annotation.</title>
        <authorList>
            <consortium name="The Broad Institute Genomics Platform"/>
            <consortium name="The Broad Institute Genome Sequencing Center for Infectious Disease"/>
            <person name="Wu L."/>
            <person name="Ma J."/>
        </authorList>
    </citation>
    <scope>NUCLEOTIDE SEQUENCE [LARGE SCALE GENOMIC DNA]</scope>
    <source>
        <strain evidence="2">CCM 8479</strain>
    </source>
</reference>
<dbReference type="Proteomes" id="UP001596156">
    <property type="component" value="Unassembled WGS sequence"/>
</dbReference>
<dbReference type="EMBL" id="JBHSKL010000044">
    <property type="protein sequence ID" value="MFC5228719.1"/>
    <property type="molecule type" value="Genomic_DNA"/>
</dbReference>
<proteinExistence type="predicted"/>
<comment type="caution">
    <text evidence="1">The sequence shown here is derived from an EMBL/GenBank/DDBJ whole genome shotgun (WGS) entry which is preliminary data.</text>
</comment>
<keyword evidence="2" id="KW-1185">Reference proteome</keyword>
<name>A0ABW0DHP1_STRFI</name>
<gene>
    <name evidence="1" type="ORF">ACFPN6_29960</name>
</gene>
<evidence type="ECO:0000313" key="1">
    <source>
        <dbReference type="EMBL" id="MFC5228719.1"/>
    </source>
</evidence>
<sequence>MRIPDETRDQLAVKLAVLFPHLDERQRRLLTAAEARSLGGLINEYEAAAWTTR</sequence>